<evidence type="ECO:0000256" key="1">
    <source>
        <dbReference type="SAM" id="Phobius"/>
    </source>
</evidence>
<gene>
    <name evidence="2" type="ORF">CJO09_05710</name>
</gene>
<dbReference type="InterPro" id="IPR005325">
    <property type="entry name" value="DUF308_memb"/>
</dbReference>
<dbReference type="PANTHER" id="PTHR34989:SF1">
    <property type="entry name" value="PROTEIN HDED"/>
    <property type="match status" value="1"/>
</dbReference>
<dbReference type="EMBL" id="NQOU01000002">
    <property type="protein sequence ID" value="RII83629.1"/>
    <property type="molecule type" value="Genomic_DNA"/>
</dbReference>
<keyword evidence="1" id="KW-0472">Membrane</keyword>
<feature type="transmembrane region" description="Helical" evidence="1">
    <location>
        <begin position="46"/>
        <end position="66"/>
    </location>
</feature>
<proteinExistence type="predicted"/>
<sequence>MSSPSGTNPQVQKMLASLSDRWGWFVALGVAMVVLGMVALGHVVAATLVSVLFIAVLMIIGGIGQLIHAWRLKQMSGFVFWTIGGVLYLGAGVLALVRPETGASLLTLLFGATLIGSGALRLWIWFNNRAQRGWQWLALSGVVTLLVGLLIAFGWPGNSVWVLGLILGVDLLIQGWTLLFIGFALRNRQSGG</sequence>
<keyword evidence="3" id="KW-1185">Reference proteome</keyword>
<evidence type="ECO:0008006" key="4">
    <source>
        <dbReference type="Google" id="ProtNLM"/>
    </source>
</evidence>
<dbReference type="PANTHER" id="PTHR34989">
    <property type="entry name" value="PROTEIN HDED"/>
    <property type="match status" value="1"/>
</dbReference>
<feature type="transmembrane region" description="Helical" evidence="1">
    <location>
        <begin position="161"/>
        <end position="185"/>
    </location>
</feature>
<dbReference type="InterPro" id="IPR052712">
    <property type="entry name" value="Acid_resist_chaperone_HdeD"/>
</dbReference>
<keyword evidence="1" id="KW-0812">Transmembrane</keyword>
<name>A0ABX9MZZ3_9BURK</name>
<organism evidence="2 3">
    <name type="scientific">Neopusillimonas maritima</name>
    <dbReference type="NCBI Taxonomy" id="2026239"/>
    <lineage>
        <taxon>Bacteria</taxon>
        <taxon>Pseudomonadati</taxon>
        <taxon>Pseudomonadota</taxon>
        <taxon>Betaproteobacteria</taxon>
        <taxon>Burkholderiales</taxon>
        <taxon>Alcaligenaceae</taxon>
        <taxon>Neopusillimonas</taxon>
    </lineage>
</organism>
<feature type="transmembrane region" description="Helical" evidence="1">
    <location>
        <begin position="136"/>
        <end position="155"/>
    </location>
</feature>
<reference evidence="2 3" key="1">
    <citation type="submission" date="2017-08" db="EMBL/GenBank/DDBJ databases">
        <title>Pusillimonas indicus sp. nov., a member of the family Alcaligenaceae isolated from surface seawater.</title>
        <authorList>
            <person name="Li J."/>
        </authorList>
    </citation>
    <scope>NUCLEOTIDE SEQUENCE [LARGE SCALE GENOMIC DNA]</scope>
    <source>
        <strain evidence="2 3">17-4A</strain>
    </source>
</reference>
<dbReference type="Pfam" id="PF03729">
    <property type="entry name" value="DUF308"/>
    <property type="match status" value="2"/>
</dbReference>
<feature type="transmembrane region" description="Helical" evidence="1">
    <location>
        <begin position="78"/>
        <end position="97"/>
    </location>
</feature>
<accession>A0ABX9MZZ3</accession>
<dbReference type="RefSeq" id="WP_119441962.1">
    <property type="nucleotide sequence ID" value="NZ_CP170494.1"/>
</dbReference>
<evidence type="ECO:0000313" key="2">
    <source>
        <dbReference type="EMBL" id="RII83629.1"/>
    </source>
</evidence>
<keyword evidence="1" id="KW-1133">Transmembrane helix</keyword>
<evidence type="ECO:0000313" key="3">
    <source>
        <dbReference type="Proteomes" id="UP000266483"/>
    </source>
</evidence>
<feature type="transmembrane region" description="Helical" evidence="1">
    <location>
        <begin position="22"/>
        <end position="40"/>
    </location>
</feature>
<dbReference type="Proteomes" id="UP000266483">
    <property type="component" value="Unassembled WGS sequence"/>
</dbReference>
<feature type="transmembrane region" description="Helical" evidence="1">
    <location>
        <begin position="103"/>
        <end position="124"/>
    </location>
</feature>
<comment type="caution">
    <text evidence="2">The sequence shown here is derived from an EMBL/GenBank/DDBJ whole genome shotgun (WGS) entry which is preliminary data.</text>
</comment>
<protein>
    <recommendedName>
        <fullName evidence="4">HdeD family acid-resistance protein</fullName>
    </recommendedName>
</protein>